<keyword evidence="1" id="KW-0812">Transmembrane</keyword>
<evidence type="ECO:0000259" key="2">
    <source>
        <dbReference type="Pfam" id="PF26514"/>
    </source>
</evidence>
<protein>
    <submittedName>
        <fullName evidence="3">Polymer-forming cytoskeletal protein</fullName>
    </submittedName>
</protein>
<accession>A0ABX7NZ64</accession>
<evidence type="ECO:0000313" key="4">
    <source>
        <dbReference type="Proteomes" id="UP000662747"/>
    </source>
</evidence>
<dbReference type="Proteomes" id="UP000662747">
    <property type="component" value="Chromosome"/>
</dbReference>
<keyword evidence="1" id="KW-1133">Transmembrane helix</keyword>
<evidence type="ECO:0000256" key="1">
    <source>
        <dbReference type="SAM" id="Phobius"/>
    </source>
</evidence>
<dbReference type="RefSeq" id="WP_206725221.1">
    <property type="nucleotide sequence ID" value="NZ_CP071090.1"/>
</dbReference>
<feature type="transmembrane region" description="Helical" evidence="1">
    <location>
        <begin position="232"/>
        <end position="252"/>
    </location>
</feature>
<feature type="transmembrane region" description="Helical" evidence="1">
    <location>
        <begin position="359"/>
        <end position="379"/>
    </location>
</feature>
<name>A0ABX7NZ64_9BACT</name>
<keyword evidence="1" id="KW-0472">Membrane</keyword>
<feature type="transmembrane region" description="Helical" evidence="1">
    <location>
        <begin position="299"/>
        <end position="324"/>
    </location>
</feature>
<feature type="domain" description="DUF8173" evidence="2">
    <location>
        <begin position="215"/>
        <end position="375"/>
    </location>
</feature>
<feature type="transmembrane region" description="Helical" evidence="1">
    <location>
        <begin position="336"/>
        <end position="353"/>
    </location>
</feature>
<proteinExistence type="predicted"/>
<reference evidence="3 4" key="1">
    <citation type="submission" date="2021-02" db="EMBL/GenBank/DDBJ databases">
        <title>De Novo genome assembly of isolated myxobacteria.</title>
        <authorList>
            <person name="Stevens D.C."/>
        </authorList>
    </citation>
    <scope>NUCLEOTIDE SEQUENCE [LARGE SCALE GENOMIC DNA]</scope>
    <source>
        <strain evidence="4">SCPEA02</strain>
    </source>
</reference>
<dbReference type="InterPro" id="IPR058486">
    <property type="entry name" value="DUF8173"/>
</dbReference>
<gene>
    <name evidence="3" type="ORF">JY651_01290</name>
</gene>
<feature type="transmembrane region" description="Helical" evidence="1">
    <location>
        <begin position="272"/>
        <end position="293"/>
    </location>
</feature>
<organism evidence="3 4">
    <name type="scientific">Pyxidicoccus parkwayensis</name>
    <dbReference type="NCBI Taxonomy" id="2813578"/>
    <lineage>
        <taxon>Bacteria</taxon>
        <taxon>Pseudomonadati</taxon>
        <taxon>Myxococcota</taxon>
        <taxon>Myxococcia</taxon>
        <taxon>Myxococcales</taxon>
        <taxon>Cystobacterineae</taxon>
        <taxon>Myxococcaceae</taxon>
        <taxon>Pyxidicoccus</taxon>
    </lineage>
</organism>
<evidence type="ECO:0000313" key="3">
    <source>
        <dbReference type="EMBL" id="QSQ23649.1"/>
    </source>
</evidence>
<sequence length="393" mass="40827">MSTVRSMQSHGRAPVAWVLATLVLGVVFPGVARAADLRTGDTVVIGPQEVINDDLYVFAREVDIQGTVHGDVMTAARKVTLQGKVDGDVFSAAANTLVKGQVGGSLRSATNKLQMGAIVGKDALLAGNLMQLLPEGNIPGDLIIAGNLVDVRSQVGGNMRAASQMLTLGAPVKGTVNAEVNTLNFEDGARIGGDLSVTSEKAVQVPPGVVAGKVEQTRAHEASAGSVALGVLYLWVRSIVGLFALGLLLALLAPRLARSAPVVLRERPWQSLGWGVAAFVVAPIAASIVFAVGLVVGGWWLGVFVLGLYALALLASFPVVGMLIGRQLLEKFGRHGPSLVLALFTGIALLTLLRRVPYLGGLVAMVTMFFGMGALLLAIRGLRSTTTPVSAHA</sequence>
<keyword evidence="4" id="KW-1185">Reference proteome</keyword>
<dbReference type="EMBL" id="CP071090">
    <property type="protein sequence ID" value="QSQ23649.1"/>
    <property type="molecule type" value="Genomic_DNA"/>
</dbReference>
<dbReference type="Pfam" id="PF26514">
    <property type="entry name" value="DUF8173"/>
    <property type="match status" value="1"/>
</dbReference>